<dbReference type="Pfam" id="PF03417">
    <property type="entry name" value="AAT"/>
    <property type="match status" value="1"/>
</dbReference>
<accession>A0A644TUN2</accession>
<reference evidence="2" key="1">
    <citation type="submission" date="2019-08" db="EMBL/GenBank/DDBJ databases">
        <authorList>
            <person name="Kucharzyk K."/>
            <person name="Murdoch R.W."/>
            <person name="Higgins S."/>
            <person name="Loffler F."/>
        </authorList>
    </citation>
    <scope>NUCLEOTIDE SEQUENCE</scope>
</reference>
<dbReference type="InterPro" id="IPR047801">
    <property type="entry name" value="Peptidase_C45"/>
</dbReference>
<dbReference type="AlphaFoldDB" id="A0A644TUN2"/>
<dbReference type="InterPro" id="IPR005079">
    <property type="entry name" value="Peptidase_C45_hydrolase"/>
</dbReference>
<dbReference type="PANTHER" id="PTHR34180:SF1">
    <property type="entry name" value="BETA-ALANYL-DOPAMINE_CARCININE HYDROLASE"/>
    <property type="match status" value="1"/>
</dbReference>
<sequence>MDIRCIQVKGSAYDVGFEHGKAMAAEIKKNYHYYMSMWLSGPEKSERALLDKASAFLPYIEGLNPAFIEEMKGVADGADLPLKQIAALNARWELNYTYLPDMLAEAAGGCTAFALTPENTGTKDTYVGQNWDYKPPLQGQCLAITIEIPNRPAVFLITEAGIIGHKGFSSSGIGIGVNFIKLERDAAALGVPFLIKARHVLEQGSLDNCVAFLKANPSPNSGNMLIASAEGKALDVECSPGGMRVLRPQEGVLVHSNHFQELNKDDTDIGSLLLPDTFGRTARLYAHFHDAAGHVGEEKIEEGLRDHTGLPNSVCRHEDGNKPPAERWQTLVSFYANLNTRTIRYTGGPPCQSEYYRKQLV</sequence>
<dbReference type="PANTHER" id="PTHR34180">
    <property type="entry name" value="PEPTIDASE C45"/>
    <property type="match status" value="1"/>
</dbReference>
<dbReference type="Gene3D" id="1.10.10.2120">
    <property type="match status" value="1"/>
</dbReference>
<dbReference type="EMBL" id="VSSQ01000054">
    <property type="protein sequence ID" value="MPL70600.1"/>
    <property type="molecule type" value="Genomic_DNA"/>
</dbReference>
<feature type="domain" description="Peptidase C45 hydrolase" evidence="1">
    <location>
        <begin position="123"/>
        <end position="346"/>
    </location>
</feature>
<protein>
    <recommendedName>
        <fullName evidence="1">Peptidase C45 hydrolase domain-containing protein</fullName>
    </recommendedName>
</protein>
<dbReference type="NCBIfam" id="NF040521">
    <property type="entry name" value="C45_proenzyme"/>
    <property type="match status" value="1"/>
</dbReference>
<comment type="caution">
    <text evidence="2">The sequence shown here is derived from an EMBL/GenBank/DDBJ whole genome shotgun (WGS) entry which is preliminary data.</text>
</comment>
<name>A0A644TUN2_9ZZZZ</name>
<evidence type="ECO:0000259" key="1">
    <source>
        <dbReference type="Pfam" id="PF03417"/>
    </source>
</evidence>
<organism evidence="2">
    <name type="scientific">bioreactor metagenome</name>
    <dbReference type="NCBI Taxonomy" id="1076179"/>
    <lineage>
        <taxon>unclassified sequences</taxon>
        <taxon>metagenomes</taxon>
        <taxon>ecological metagenomes</taxon>
    </lineage>
</organism>
<proteinExistence type="predicted"/>
<gene>
    <name evidence="2" type="ORF">SDC9_16358</name>
</gene>
<dbReference type="Gene3D" id="3.60.60.10">
    <property type="entry name" value="Penicillin V Acylase, Chain A"/>
    <property type="match status" value="1"/>
</dbReference>
<evidence type="ECO:0000313" key="2">
    <source>
        <dbReference type="EMBL" id="MPL70600.1"/>
    </source>
</evidence>
<dbReference type="InterPro" id="IPR047794">
    <property type="entry name" value="C45_proenzyme-like"/>
</dbReference>